<accession>W7TR31</accession>
<feature type="transmembrane region" description="Helical" evidence="2">
    <location>
        <begin position="207"/>
        <end position="226"/>
    </location>
</feature>
<dbReference type="AlphaFoldDB" id="W7TR31"/>
<reference evidence="3 4" key="1">
    <citation type="journal article" date="2014" name="Mol. Plant">
        <title>Chromosome Scale Genome Assembly and Transcriptome Profiling of Nannochloropsis gaditana in Nitrogen Depletion.</title>
        <authorList>
            <person name="Corteggiani Carpinelli E."/>
            <person name="Telatin A."/>
            <person name="Vitulo N."/>
            <person name="Forcato C."/>
            <person name="D'Angelo M."/>
            <person name="Schiavon R."/>
            <person name="Vezzi A."/>
            <person name="Giacometti G.M."/>
            <person name="Morosinotto T."/>
            <person name="Valle G."/>
        </authorList>
    </citation>
    <scope>NUCLEOTIDE SEQUENCE [LARGE SCALE GENOMIC DNA]</scope>
    <source>
        <strain evidence="3 4">B-31</strain>
    </source>
</reference>
<dbReference type="EMBL" id="AZIL01000279">
    <property type="protein sequence ID" value="EWM28607.1"/>
    <property type="molecule type" value="Genomic_DNA"/>
</dbReference>
<evidence type="ECO:0000256" key="1">
    <source>
        <dbReference type="SAM" id="MobiDB-lite"/>
    </source>
</evidence>
<evidence type="ECO:0000313" key="3">
    <source>
        <dbReference type="EMBL" id="EWM28607.1"/>
    </source>
</evidence>
<feature type="transmembrane region" description="Helical" evidence="2">
    <location>
        <begin position="176"/>
        <end position="195"/>
    </location>
</feature>
<feature type="region of interest" description="Disordered" evidence="1">
    <location>
        <begin position="340"/>
        <end position="371"/>
    </location>
</feature>
<keyword evidence="2" id="KW-0812">Transmembrane</keyword>
<protein>
    <submittedName>
        <fullName evidence="3">Uncharacterized protein</fullName>
    </submittedName>
</protein>
<dbReference type="Proteomes" id="UP000019335">
    <property type="component" value="Chromosome 4"/>
</dbReference>
<comment type="caution">
    <text evidence="3">The sequence shown here is derived from an EMBL/GenBank/DDBJ whole genome shotgun (WGS) entry which is preliminary data.</text>
</comment>
<sequence>MIAGNPFLALQSTTATVREWVHACVTVNDAEGIQYFFSYFTFSLAAPFHIFVTVCKRLHQHCVEWFWAVLRFVGGYGRSDGNETEGVQGLWSFCARRTCILGWHLHSHISGAVVNTWLQRSDYFKKGAQDYLYIHGDPEAPSWKITFMAVYHGLQSAWMCRRPYVADVKRHERLQLLGFSLSLFIIAILIISFRLSRLRERKSRKLYLGVLSGLAVLSYALSSHLGQSHLLHALDLNVRLAASATPLRQFLFVILVFLIYLLKSLALIGGSMTIWHTYIFLCTTSKMVYSNKWDSEVSSQVNTNFLYQNANCEDEVEDISSFSSCSSSITADLIASRNQSSQSPLQYDKNISENTDSDSSPRKMCPQYSSKATTRRGVNDLLDEFTALVVKVQTTGIRAASWEAGELLYDAVLTILIKHDLEHEQNLLKTELGD</sequence>
<proteinExistence type="predicted"/>
<keyword evidence="2" id="KW-0472">Membrane</keyword>
<gene>
    <name evidence="3" type="ORF">Naga_100009g58</name>
</gene>
<name>W7TR31_9STRA</name>
<organism evidence="3 4">
    <name type="scientific">Nannochloropsis gaditana</name>
    <dbReference type="NCBI Taxonomy" id="72520"/>
    <lineage>
        <taxon>Eukaryota</taxon>
        <taxon>Sar</taxon>
        <taxon>Stramenopiles</taxon>
        <taxon>Ochrophyta</taxon>
        <taxon>Eustigmatophyceae</taxon>
        <taxon>Eustigmatales</taxon>
        <taxon>Monodopsidaceae</taxon>
        <taxon>Nannochloropsis</taxon>
    </lineage>
</organism>
<feature type="transmembrane region" description="Helical" evidence="2">
    <location>
        <begin position="246"/>
        <end position="262"/>
    </location>
</feature>
<evidence type="ECO:0000313" key="4">
    <source>
        <dbReference type="Proteomes" id="UP000019335"/>
    </source>
</evidence>
<keyword evidence="2" id="KW-1133">Transmembrane helix</keyword>
<evidence type="ECO:0000256" key="2">
    <source>
        <dbReference type="SAM" id="Phobius"/>
    </source>
</evidence>
<keyword evidence="4" id="KW-1185">Reference proteome</keyword>